<reference evidence="3" key="1">
    <citation type="submission" date="2022-07" db="EMBL/GenBank/DDBJ databases">
        <title>Phylogenomic reconstructions and comparative analyses of Kickxellomycotina fungi.</title>
        <authorList>
            <person name="Reynolds N.K."/>
            <person name="Stajich J.E."/>
            <person name="Barry K."/>
            <person name="Grigoriev I.V."/>
            <person name="Crous P."/>
            <person name="Smith M.E."/>
        </authorList>
    </citation>
    <scope>NUCLEOTIDE SEQUENCE</scope>
    <source>
        <strain evidence="3">IMI 214461</strain>
    </source>
</reference>
<evidence type="ECO:0000256" key="2">
    <source>
        <dbReference type="SAM" id="Phobius"/>
    </source>
</evidence>
<proteinExistence type="predicted"/>
<dbReference type="Proteomes" id="UP001150907">
    <property type="component" value="Unassembled WGS sequence"/>
</dbReference>
<dbReference type="OrthoDB" id="167398at2759"/>
<protein>
    <submittedName>
        <fullName evidence="3">Uncharacterized protein</fullName>
    </submittedName>
</protein>
<dbReference type="GO" id="GO:0005886">
    <property type="term" value="C:plasma membrane"/>
    <property type="evidence" value="ECO:0007669"/>
    <property type="project" value="TreeGrafter"/>
</dbReference>
<organism evidence="3 4">
    <name type="scientific">Coemansia thaxteri</name>
    <dbReference type="NCBI Taxonomy" id="2663907"/>
    <lineage>
        <taxon>Eukaryota</taxon>
        <taxon>Fungi</taxon>
        <taxon>Fungi incertae sedis</taxon>
        <taxon>Zoopagomycota</taxon>
        <taxon>Kickxellomycotina</taxon>
        <taxon>Kickxellomycetes</taxon>
        <taxon>Kickxellales</taxon>
        <taxon>Kickxellaceae</taxon>
        <taxon>Coemansia</taxon>
    </lineage>
</organism>
<evidence type="ECO:0000313" key="3">
    <source>
        <dbReference type="EMBL" id="KAJ1998602.1"/>
    </source>
</evidence>
<dbReference type="GO" id="GO:0016491">
    <property type="term" value="F:oxidoreductase activity"/>
    <property type="evidence" value="ECO:0007669"/>
    <property type="project" value="UniProtKB-KW"/>
</dbReference>
<feature type="non-terminal residue" evidence="3">
    <location>
        <position position="150"/>
    </location>
</feature>
<name>A0A9W8BEB5_9FUNG</name>
<keyword evidence="4" id="KW-1185">Reference proteome</keyword>
<dbReference type="PANTHER" id="PTHR11972">
    <property type="entry name" value="NADPH OXIDASE"/>
    <property type="match status" value="1"/>
</dbReference>
<evidence type="ECO:0000313" key="4">
    <source>
        <dbReference type="Proteomes" id="UP001150907"/>
    </source>
</evidence>
<evidence type="ECO:0000256" key="1">
    <source>
        <dbReference type="ARBA" id="ARBA00023002"/>
    </source>
</evidence>
<keyword evidence="2" id="KW-1133">Transmembrane helix</keyword>
<keyword evidence="2" id="KW-0812">Transmembrane</keyword>
<dbReference type="InterPro" id="IPR050369">
    <property type="entry name" value="RBOH/FRE"/>
</dbReference>
<feature type="transmembrane region" description="Helical" evidence="2">
    <location>
        <begin position="6"/>
        <end position="23"/>
    </location>
</feature>
<sequence>MASILFDVAAIMVFMSPAFLMLLRRMFSPRFIAFEKNIHAHKVASYTLLFWCAVHIEFIRRRFFEVFYYIHHLFILILVFLFIHNHNHMAYKYLSGPVAVYCLDRLYRNLRTAFACSPVRAVIQHPSGVVEIQLDKKIIGHRTGQYVKIC</sequence>
<comment type="caution">
    <text evidence="3">The sequence shown here is derived from an EMBL/GenBank/DDBJ whole genome shotgun (WGS) entry which is preliminary data.</text>
</comment>
<accession>A0A9W8BEB5</accession>
<dbReference type="AlphaFoldDB" id="A0A9W8BEB5"/>
<feature type="transmembrane region" description="Helical" evidence="2">
    <location>
        <begin position="66"/>
        <end position="83"/>
    </location>
</feature>
<keyword evidence="2" id="KW-0472">Membrane</keyword>
<keyword evidence="1" id="KW-0560">Oxidoreductase</keyword>
<gene>
    <name evidence="3" type="ORF">H4R26_005395</name>
</gene>
<dbReference type="EMBL" id="JANBQF010000916">
    <property type="protein sequence ID" value="KAJ1998602.1"/>
    <property type="molecule type" value="Genomic_DNA"/>
</dbReference>